<protein>
    <submittedName>
        <fullName evidence="1">Uncharacterized protein</fullName>
    </submittedName>
</protein>
<organism evidence="1 2">
    <name type="scientific">Armillaria ostoyae</name>
    <name type="common">Armillaria root rot fungus</name>
    <dbReference type="NCBI Taxonomy" id="47428"/>
    <lineage>
        <taxon>Eukaryota</taxon>
        <taxon>Fungi</taxon>
        <taxon>Dikarya</taxon>
        <taxon>Basidiomycota</taxon>
        <taxon>Agaricomycotina</taxon>
        <taxon>Agaricomycetes</taxon>
        <taxon>Agaricomycetidae</taxon>
        <taxon>Agaricales</taxon>
        <taxon>Marasmiineae</taxon>
        <taxon>Physalacriaceae</taxon>
        <taxon>Armillaria</taxon>
    </lineage>
</organism>
<evidence type="ECO:0000313" key="1">
    <source>
        <dbReference type="EMBL" id="SJL11830.1"/>
    </source>
</evidence>
<dbReference type="EMBL" id="FUEG01000015">
    <property type="protein sequence ID" value="SJL11830.1"/>
    <property type="molecule type" value="Genomic_DNA"/>
</dbReference>
<sequence>MLPTPPALILQDILRESAAFENENVSAYTDDMDDAVSLGSDAAAKRAASELSTGAFPDAAASYQCLANGMWCWR</sequence>
<keyword evidence="2" id="KW-1185">Reference proteome</keyword>
<accession>A0A284RSW7</accession>
<dbReference type="AlphaFoldDB" id="A0A284RSW7"/>
<proteinExistence type="predicted"/>
<name>A0A284RSW7_ARMOS</name>
<dbReference type="Proteomes" id="UP000219338">
    <property type="component" value="Unassembled WGS sequence"/>
</dbReference>
<gene>
    <name evidence="1" type="ORF">ARMOST_15241</name>
</gene>
<reference evidence="2" key="1">
    <citation type="journal article" date="2017" name="Nat. Ecol. Evol.">
        <title>Genome expansion and lineage-specific genetic innovations in the forest pathogenic fungi Armillaria.</title>
        <authorList>
            <person name="Sipos G."/>
            <person name="Prasanna A.N."/>
            <person name="Walter M.C."/>
            <person name="O'Connor E."/>
            <person name="Balint B."/>
            <person name="Krizsan K."/>
            <person name="Kiss B."/>
            <person name="Hess J."/>
            <person name="Varga T."/>
            <person name="Slot J."/>
            <person name="Riley R."/>
            <person name="Boka B."/>
            <person name="Rigling D."/>
            <person name="Barry K."/>
            <person name="Lee J."/>
            <person name="Mihaltcheva S."/>
            <person name="LaButti K."/>
            <person name="Lipzen A."/>
            <person name="Waldron R."/>
            <person name="Moloney N.M."/>
            <person name="Sperisen C."/>
            <person name="Kredics L."/>
            <person name="Vagvoelgyi C."/>
            <person name="Patrignani A."/>
            <person name="Fitzpatrick D."/>
            <person name="Nagy I."/>
            <person name="Doyle S."/>
            <person name="Anderson J.B."/>
            <person name="Grigoriev I.V."/>
            <person name="Gueldener U."/>
            <person name="Muensterkoetter M."/>
            <person name="Nagy L.G."/>
        </authorList>
    </citation>
    <scope>NUCLEOTIDE SEQUENCE [LARGE SCALE GENOMIC DNA]</scope>
    <source>
        <strain evidence="2">C18/9</strain>
    </source>
</reference>
<evidence type="ECO:0000313" key="2">
    <source>
        <dbReference type="Proteomes" id="UP000219338"/>
    </source>
</evidence>